<comment type="caution">
    <text evidence="2">The sequence shown here is derived from an EMBL/GenBank/DDBJ whole genome shotgun (WGS) entry which is preliminary data.</text>
</comment>
<keyword evidence="1" id="KW-0472">Membrane</keyword>
<name>A0A3L7JS93_9BACI</name>
<sequence>MNKTAALSLIIFIASLLFLFFMQQLPNMSDVLSVGVTIIFLLSIMVSVLLGIAEKMKKEE</sequence>
<dbReference type="AlphaFoldDB" id="A0A3L7JS93"/>
<keyword evidence="3" id="KW-1185">Reference proteome</keyword>
<proteinExistence type="predicted"/>
<organism evidence="2 3">
    <name type="scientific">Falsibacillus albus</name>
    <dbReference type="NCBI Taxonomy" id="2478915"/>
    <lineage>
        <taxon>Bacteria</taxon>
        <taxon>Bacillati</taxon>
        <taxon>Bacillota</taxon>
        <taxon>Bacilli</taxon>
        <taxon>Bacillales</taxon>
        <taxon>Bacillaceae</taxon>
        <taxon>Falsibacillus</taxon>
    </lineage>
</organism>
<dbReference type="RefSeq" id="WP_121681863.1">
    <property type="nucleotide sequence ID" value="NZ_RCVZ01000013.1"/>
</dbReference>
<feature type="transmembrane region" description="Helical" evidence="1">
    <location>
        <begin position="7"/>
        <end position="25"/>
    </location>
</feature>
<keyword evidence="1" id="KW-1133">Transmembrane helix</keyword>
<gene>
    <name evidence="2" type="ORF">D9X91_17080</name>
</gene>
<protein>
    <submittedName>
        <fullName evidence="2">Uncharacterized protein</fullName>
    </submittedName>
</protein>
<evidence type="ECO:0000313" key="2">
    <source>
        <dbReference type="EMBL" id="RLQ93693.1"/>
    </source>
</evidence>
<feature type="transmembrane region" description="Helical" evidence="1">
    <location>
        <begin position="31"/>
        <end position="53"/>
    </location>
</feature>
<dbReference type="Proteomes" id="UP000276770">
    <property type="component" value="Unassembled WGS sequence"/>
</dbReference>
<evidence type="ECO:0000313" key="3">
    <source>
        <dbReference type="Proteomes" id="UP000276770"/>
    </source>
</evidence>
<keyword evidence="1" id="KW-0812">Transmembrane</keyword>
<evidence type="ECO:0000256" key="1">
    <source>
        <dbReference type="SAM" id="Phobius"/>
    </source>
</evidence>
<accession>A0A3L7JS93</accession>
<reference evidence="2 3" key="1">
    <citation type="submission" date="2018-10" db="EMBL/GenBank/DDBJ databases">
        <title>Falsibacillus sp. genome draft.</title>
        <authorList>
            <person name="Shi S."/>
        </authorList>
    </citation>
    <scope>NUCLEOTIDE SEQUENCE [LARGE SCALE GENOMIC DNA]</scope>
    <source>
        <strain evidence="2 3">GY 10110</strain>
    </source>
</reference>
<dbReference type="EMBL" id="RCVZ01000013">
    <property type="protein sequence ID" value="RLQ93693.1"/>
    <property type="molecule type" value="Genomic_DNA"/>
</dbReference>